<feature type="binding site" evidence="12">
    <location>
        <position position="91"/>
    </location>
    <ligand>
        <name>Zn(2+)</name>
        <dbReference type="ChEBI" id="CHEBI:29105"/>
    </ligand>
</feature>
<keyword evidence="2 9" id="KW-0963">Cytoplasm</keyword>
<evidence type="ECO:0000256" key="1">
    <source>
        <dbReference type="ARBA" id="ARBA00004496"/>
    </source>
</evidence>
<evidence type="ECO:0000256" key="6">
    <source>
        <dbReference type="ARBA" id="ARBA00023277"/>
    </source>
</evidence>
<keyword evidence="5 12" id="KW-0862">Zinc</keyword>
<evidence type="ECO:0000256" key="12">
    <source>
        <dbReference type="PIRSR" id="PIRSR004682-4"/>
    </source>
</evidence>
<evidence type="ECO:0000256" key="11">
    <source>
        <dbReference type="PIRSR" id="PIRSR004682-3"/>
    </source>
</evidence>
<comment type="cofactor">
    <cofactor evidence="12">
        <name>Zn(2+)</name>
        <dbReference type="ChEBI" id="CHEBI:29105"/>
    </cofactor>
</comment>
<dbReference type="CDD" id="cd07503">
    <property type="entry name" value="HAD_HisB-N"/>
    <property type="match status" value="1"/>
</dbReference>
<dbReference type="RefSeq" id="WP_078694218.1">
    <property type="nucleotide sequence ID" value="NZ_FUWX01000012.1"/>
</dbReference>
<feature type="active site" description="Proton donor" evidence="10">
    <location>
        <position position="10"/>
    </location>
</feature>
<dbReference type="Pfam" id="PF13242">
    <property type="entry name" value="Hydrolase_like"/>
    <property type="match status" value="1"/>
</dbReference>
<evidence type="ECO:0000256" key="2">
    <source>
        <dbReference type="ARBA" id="ARBA00022490"/>
    </source>
</evidence>
<dbReference type="Proteomes" id="UP000191153">
    <property type="component" value="Unassembled WGS sequence"/>
</dbReference>
<accession>A0A1T4P1K6</accession>
<feature type="binding site" evidence="12">
    <location>
        <position position="89"/>
    </location>
    <ligand>
        <name>Zn(2+)</name>
        <dbReference type="ChEBI" id="CHEBI:29105"/>
    </ligand>
</feature>
<dbReference type="EC" id="3.1.3.-" evidence="9"/>
<dbReference type="InterPro" id="IPR004446">
    <property type="entry name" value="Heptose_bisP_phosphatase"/>
</dbReference>
<feature type="binding site" evidence="12">
    <location>
        <position position="104"/>
    </location>
    <ligand>
        <name>Zn(2+)</name>
        <dbReference type="ChEBI" id="CHEBI:29105"/>
    </ligand>
</feature>
<dbReference type="GO" id="GO:0005737">
    <property type="term" value="C:cytoplasm"/>
    <property type="evidence" value="ECO:0007669"/>
    <property type="project" value="UniProtKB-SubCell"/>
</dbReference>
<dbReference type="PANTHER" id="PTHR42891:SF1">
    <property type="entry name" value="D-GLYCERO-BETA-D-MANNO-HEPTOSE-1,7-BISPHOSPHATE 7-PHOSPHATASE"/>
    <property type="match status" value="1"/>
</dbReference>
<evidence type="ECO:0000256" key="5">
    <source>
        <dbReference type="ARBA" id="ARBA00022833"/>
    </source>
</evidence>
<dbReference type="NCBIfam" id="NF006506">
    <property type="entry name" value="PRK08942.1"/>
    <property type="match status" value="1"/>
</dbReference>
<evidence type="ECO:0000313" key="14">
    <source>
        <dbReference type="Proteomes" id="UP000191153"/>
    </source>
</evidence>
<proteinExistence type="inferred from homology"/>
<evidence type="ECO:0000256" key="4">
    <source>
        <dbReference type="ARBA" id="ARBA00022801"/>
    </source>
</evidence>
<feature type="binding site" evidence="12">
    <location>
        <position position="106"/>
    </location>
    <ligand>
        <name>Zn(2+)</name>
        <dbReference type="ChEBI" id="CHEBI:29105"/>
    </ligand>
</feature>
<protein>
    <recommendedName>
        <fullName evidence="7 9">D,D-heptose 1,7-bisphosphate phosphatase</fullName>
        <ecNumber evidence="9">3.1.3.-</ecNumber>
    </recommendedName>
</protein>
<dbReference type="GO" id="GO:0046872">
    <property type="term" value="F:metal ion binding"/>
    <property type="evidence" value="ECO:0007669"/>
    <property type="project" value="UniProtKB-KW"/>
</dbReference>
<dbReference type="PIRSF" id="PIRSF004682">
    <property type="entry name" value="GmhB"/>
    <property type="match status" value="1"/>
</dbReference>
<evidence type="ECO:0000313" key="13">
    <source>
        <dbReference type="EMBL" id="SJZ85156.1"/>
    </source>
</evidence>
<keyword evidence="14" id="KW-1185">Reference proteome</keyword>
<gene>
    <name evidence="13" type="ORF">SAMN02745174_01755</name>
</gene>
<dbReference type="NCBIfam" id="TIGR01662">
    <property type="entry name" value="HAD-SF-IIIA"/>
    <property type="match status" value="1"/>
</dbReference>
<dbReference type="InterPro" id="IPR006549">
    <property type="entry name" value="HAD-SF_hydro_IIIA"/>
</dbReference>
<evidence type="ECO:0000256" key="10">
    <source>
        <dbReference type="PIRSR" id="PIRSR004682-1"/>
    </source>
</evidence>
<dbReference type="STRING" id="180163.SAMN02745174_01755"/>
<keyword evidence="3 12" id="KW-0479">Metal-binding</keyword>
<organism evidence="13 14">
    <name type="scientific">Cetobacterium ceti</name>
    <dbReference type="NCBI Taxonomy" id="180163"/>
    <lineage>
        <taxon>Bacteria</taxon>
        <taxon>Fusobacteriati</taxon>
        <taxon>Fusobacteriota</taxon>
        <taxon>Fusobacteriia</taxon>
        <taxon>Fusobacteriales</taxon>
        <taxon>Fusobacteriaceae</taxon>
        <taxon>Cetobacterium</taxon>
    </lineage>
</organism>
<dbReference type="FunFam" id="3.40.50.1000:FF:000037">
    <property type="entry name" value="D,D-heptose 1,7-bisphosphate phosphatase"/>
    <property type="match status" value="1"/>
</dbReference>
<dbReference type="InterPro" id="IPR006543">
    <property type="entry name" value="Histidinol-phos"/>
</dbReference>
<evidence type="ECO:0000256" key="3">
    <source>
        <dbReference type="ARBA" id="ARBA00022723"/>
    </source>
</evidence>
<dbReference type="OrthoDB" id="9801899at2"/>
<dbReference type="GO" id="GO:0016791">
    <property type="term" value="F:phosphatase activity"/>
    <property type="evidence" value="ECO:0007669"/>
    <property type="project" value="InterPro"/>
</dbReference>
<keyword evidence="6 9" id="KW-0119">Carbohydrate metabolism</keyword>
<evidence type="ECO:0000256" key="7">
    <source>
        <dbReference type="ARBA" id="ARBA00031828"/>
    </source>
</evidence>
<comment type="cofactor">
    <cofactor evidence="12">
        <name>Mg(2+)</name>
        <dbReference type="ChEBI" id="CHEBI:18420"/>
    </cofactor>
</comment>
<reference evidence="13 14" key="1">
    <citation type="submission" date="2017-02" db="EMBL/GenBank/DDBJ databases">
        <authorList>
            <person name="Peterson S.W."/>
        </authorList>
    </citation>
    <scope>NUCLEOTIDE SEQUENCE [LARGE SCALE GENOMIC DNA]</scope>
    <source>
        <strain evidence="13 14">ATCC 700028</strain>
    </source>
</reference>
<dbReference type="InterPro" id="IPR023214">
    <property type="entry name" value="HAD_sf"/>
</dbReference>
<feature type="binding site" evidence="12">
    <location>
        <position position="10"/>
    </location>
    <ligand>
        <name>Mg(2+)</name>
        <dbReference type="ChEBI" id="CHEBI:18420"/>
    </ligand>
</feature>
<dbReference type="SUPFAM" id="SSF56784">
    <property type="entry name" value="HAD-like"/>
    <property type="match status" value="1"/>
</dbReference>
<comment type="similarity">
    <text evidence="8 9">Belongs to the gmhB family.</text>
</comment>
<dbReference type="AlphaFoldDB" id="A0A1T4P1K6"/>
<evidence type="ECO:0000256" key="9">
    <source>
        <dbReference type="PIRNR" id="PIRNR004682"/>
    </source>
</evidence>
<feature type="active site" description="Nucleophile" evidence="10">
    <location>
        <position position="8"/>
    </location>
</feature>
<keyword evidence="12" id="KW-0460">Magnesium</keyword>
<evidence type="ECO:0000256" key="8">
    <source>
        <dbReference type="ARBA" id="ARBA00061616"/>
    </source>
</evidence>
<dbReference type="PANTHER" id="PTHR42891">
    <property type="entry name" value="D-GLYCERO-BETA-D-MANNO-HEPTOSE-1,7-BISPHOSPHATE 7-PHOSPHATASE"/>
    <property type="match status" value="1"/>
</dbReference>
<name>A0A1T4P1K6_9FUSO</name>
<feature type="site" description="Stabilizes the phosphoryl group" evidence="11">
    <location>
        <position position="50"/>
    </location>
</feature>
<feature type="binding site" evidence="12">
    <location>
        <position position="8"/>
    </location>
    <ligand>
        <name>Mg(2+)</name>
        <dbReference type="ChEBI" id="CHEBI:18420"/>
    </ligand>
</feature>
<dbReference type="GO" id="GO:0005975">
    <property type="term" value="P:carbohydrate metabolic process"/>
    <property type="evidence" value="ECO:0007669"/>
    <property type="project" value="InterPro"/>
</dbReference>
<feature type="site" description="Contributes to substrate recognition" evidence="11">
    <location>
        <position position="107"/>
    </location>
</feature>
<feature type="binding site" evidence="12">
    <location>
        <position position="133"/>
    </location>
    <ligand>
        <name>Mg(2+)</name>
        <dbReference type="ChEBI" id="CHEBI:18420"/>
    </ligand>
</feature>
<dbReference type="NCBIfam" id="TIGR01656">
    <property type="entry name" value="Histidinol-ppas"/>
    <property type="match status" value="1"/>
</dbReference>
<keyword evidence="4 9" id="KW-0378">Hydrolase</keyword>
<sequence length="184" mass="20729">MNKGIFLDRDGTINVEKHYLHKIEDFQFEEGALEALKIFTELGYKIIVVTNQSGIARGYYGEMDLVTLNNHMTKVAKEAGGEISAAYYCPHHEEKGVGKYKISCECRKPNPGMLLKGIEEFNIDPRQSYMVGDRLSDIKAGKNANMKSILVETGYGKEEKNKVDGDVPIYKNLLEFALDLQKNS</sequence>
<feature type="site" description="Stabilizes the phosphoryl group" evidence="11">
    <location>
        <position position="108"/>
    </location>
</feature>
<comment type="subcellular location">
    <subcellularLocation>
        <location evidence="1 9">Cytoplasm</location>
    </subcellularLocation>
</comment>
<dbReference type="InterPro" id="IPR036412">
    <property type="entry name" value="HAD-like_sf"/>
</dbReference>
<dbReference type="EMBL" id="FUWX01000012">
    <property type="protein sequence ID" value="SJZ85156.1"/>
    <property type="molecule type" value="Genomic_DNA"/>
</dbReference>
<dbReference type="NCBIfam" id="TIGR00213">
    <property type="entry name" value="GmhB_yaeD"/>
    <property type="match status" value="1"/>
</dbReference>
<dbReference type="Gene3D" id="3.40.50.1000">
    <property type="entry name" value="HAD superfamily/HAD-like"/>
    <property type="match status" value="1"/>
</dbReference>